<dbReference type="Gene3D" id="3.30.70.3000">
    <property type="match status" value="1"/>
</dbReference>
<evidence type="ECO:0000313" key="2">
    <source>
        <dbReference type="EMBL" id="MFB2877735.1"/>
    </source>
</evidence>
<keyword evidence="3" id="KW-1185">Reference proteome</keyword>
<evidence type="ECO:0000259" key="1">
    <source>
        <dbReference type="Pfam" id="PF14413"/>
    </source>
</evidence>
<evidence type="ECO:0000313" key="3">
    <source>
        <dbReference type="Proteomes" id="UP001576774"/>
    </source>
</evidence>
<protein>
    <recommendedName>
        <fullName evidence="1">Thg1 C-terminal domain-containing protein</fullName>
    </recommendedName>
</protein>
<feature type="domain" description="Thg1 C-terminal" evidence="1">
    <location>
        <begin position="5"/>
        <end position="46"/>
    </location>
</feature>
<dbReference type="InterPro" id="IPR025845">
    <property type="entry name" value="Thg1_C_dom"/>
</dbReference>
<accession>A0ABV4X4R5</accession>
<name>A0ABV4X4R5_9CYAN</name>
<dbReference type="Pfam" id="PF14413">
    <property type="entry name" value="Thg1C"/>
    <property type="match status" value="1"/>
</dbReference>
<dbReference type="InterPro" id="IPR038469">
    <property type="entry name" value="tRNAHis_GuaTrfase_Thg1_sf"/>
</dbReference>
<dbReference type="Proteomes" id="UP001576774">
    <property type="component" value="Unassembled WGS sequence"/>
</dbReference>
<organism evidence="2 3">
    <name type="scientific">Floridaenema aerugineum BLCC-F46</name>
    <dbReference type="NCBI Taxonomy" id="3153654"/>
    <lineage>
        <taxon>Bacteria</taxon>
        <taxon>Bacillati</taxon>
        <taxon>Cyanobacteriota</taxon>
        <taxon>Cyanophyceae</taxon>
        <taxon>Oscillatoriophycideae</taxon>
        <taxon>Aerosakkonematales</taxon>
        <taxon>Aerosakkonemataceae</taxon>
        <taxon>Floridanema</taxon>
        <taxon>Floridanema aerugineum</taxon>
    </lineage>
</organism>
<dbReference type="EMBL" id="JBHFNQ010000101">
    <property type="protein sequence ID" value="MFB2877735.1"/>
    <property type="molecule type" value="Genomic_DNA"/>
</dbReference>
<comment type="caution">
    <text evidence="2">The sequence shown here is derived from an EMBL/GenBank/DDBJ whole genome shotgun (WGS) entry which is preliminary data.</text>
</comment>
<reference evidence="2 3" key="1">
    <citation type="submission" date="2024-09" db="EMBL/GenBank/DDBJ databases">
        <title>Floridaenema gen nov. (Aerosakkonemataceae, Aerosakkonematales ord. nov., Cyanobacteria) from benthic tropical and subtropical fresh waters, with the description of four new species.</title>
        <authorList>
            <person name="Moretto J.A."/>
            <person name="Berthold D.E."/>
            <person name="Lefler F.W."/>
            <person name="Huang I.-S."/>
            <person name="Laughinghouse H. IV."/>
        </authorList>
    </citation>
    <scope>NUCLEOTIDE SEQUENCE [LARGE SCALE GENOMIC DNA]</scope>
    <source>
        <strain evidence="2 3">BLCC-F46</strain>
    </source>
</reference>
<dbReference type="RefSeq" id="WP_413270830.1">
    <property type="nucleotide sequence ID" value="NZ_JBHFNQ010000101.1"/>
</dbReference>
<sequence>MNANQVTDYFSWRQADATRCALNGWCYWTMRKLGLSASQATAKLKSIEICQ</sequence>
<gene>
    <name evidence="2" type="ORF">ACE1CC_12850</name>
</gene>
<proteinExistence type="predicted"/>